<dbReference type="SUPFAM" id="SSF53474">
    <property type="entry name" value="alpha/beta-Hydrolases"/>
    <property type="match status" value="1"/>
</dbReference>
<keyword evidence="1" id="KW-0378">Hydrolase</keyword>
<dbReference type="InterPro" id="IPR050261">
    <property type="entry name" value="FrsA_esterase"/>
</dbReference>
<keyword evidence="6" id="KW-1185">Reference proteome</keyword>
<evidence type="ECO:0000313" key="5">
    <source>
        <dbReference type="EMBL" id="EEG31576.1"/>
    </source>
</evidence>
<dbReference type="PANTHER" id="PTHR22946">
    <property type="entry name" value="DIENELACTONE HYDROLASE DOMAIN-CONTAINING PROTEIN-RELATED"/>
    <property type="match status" value="1"/>
</dbReference>
<evidence type="ECO:0000256" key="3">
    <source>
        <dbReference type="SAM" id="SignalP"/>
    </source>
</evidence>
<dbReference type="Pfam" id="PF12146">
    <property type="entry name" value="Hydrolase_4"/>
    <property type="match status" value="1"/>
</dbReference>
<evidence type="ECO:0000256" key="1">
    <source>
        <dbReference type="ARBA" id="ARBA00022801"/>
    </source>
</evidence>
<dbReference type="Proteomes" id="UP000003340">
    <property type="component" value="Unassembled WGS sequence"/>
</dbReference>
<dbReference type="PANTHER" id="PTHR22946:SF9">
    <property type="entry name" value="POLYKETIDE TRANSFERASE AF380"/>
    <property type="match status" value="1"/>
</dbReference>
<protein>
    <submittedName>
        <fullName evidence="5">Carboxymethylenebutenolidase</fullName>
    </submittedName>
</protein>
<proteinExistence type="predicted"/>
<dbReference type="eggNOG" id="COG1073">
    <property type="taxonomic scope" value="Bacteria"/>
</dbReference>
<comment type="caution">
    <text evidence="5">The sequence shown here is derived from an EMBL/GenBank/DDBJ whole genome shotgun (WGS) entry which is preliminary data.</text>
</comment>
<keyword evidence="3" id="KW-0732">Signal</keyword>
<dbReference type="HOGENOM" id="CLU_048353_1_0_9"/>
<dbReference type="STRING" id="537013.CLOSTMETH_00790"/>
<feature type="domain" description="Serine aminopeptidase S33" evidence="4">
    <location>
        <begin position="91"/>
        <end position="206"/>
    </location>
</feature>
<dbReference type="Gene3D" id="3.40.50.1820">
    <property type="entry name" value="alpha/beta hydrolase"/>
    <property type="match status" value="1"/>
</dbReference>
<name>C0EAD6_9FIRM</name>
<dbReference type="InterPro" id="IPR022742">
    <property type="entry name" value="Hydrolase_4"/>
</dbReference>
<reference evidence="5 6" key="1">
    <citation type="submission" date="2009-01" db="EMBL/GenBank/DDBJ databases">
        <authorList>
            <person name="Fulton L."/>
            <person name="Clifton S."/>
            <person name="Fulton B."/>
            <person name="Xu J."/>
            <person name="Minx P."/>
            <person name="Pepin K.H."/>
            <person name="Johnson M."/>
            <person name="Bhonagiri V."/>
            <person name="Nash W.E."/>
            <person name="Mardis E.R."/>
            <person name="Wilson R.K."/>
        </authorList>
    </citation>
    <scope>NUCLEOTIDE SEQUENCE [LARGE SCALE GENOMIC DNA]</scope>
    <source>
        <strain evidence="5 6">DSM 5476</strain>
    </source>
</reference>
<feature type="compositionally biased region" description="Low complexity" evidence="2">
    <location>
        <begin position="32"/>
        <end position="49"/>
    </location>
</feature>
<organism evidence="5 6">
    <name type="scientific">[Clostridium] methylpentosum DSM 5476</name>
    <dbReference type="NCBI Taxonomy" id="537013"/>
    <lineage>
        <taxon>Bacteria</taxon>
        <taxon>Bacillati</taxon>
        <taxon>Bacillota</taxon>
        <taxon>Clostridia</taxon>
        <taxon>Eubacteriales</taxon>
        <taxon>Oscillospiraceae</taxon>
        <taxon>Oscillospiraceae incertae sedis</taxon>
    </lineage>
</organism>
<accession>C0EAD6</accession>
<feature type="region of interest" description="Disordered" evidence="2">
    <location>
        <begin position="26"/>
        <end position="50"/>
    </location>
</feature>
<dbReference type="GO" id="GO:0052689">
    <property type="term" value="F:carboxylic ester hydrolase activity"/>
    <property type="evidence" value="ECO:0007669"/>
    <property type="project" value="UniProtKB-ARBA"/>
</dbReference>
<reference evidence="5 6" key="2">
    <citation type="submission" date="2009-02" db="EMBL/GenBank/DDBJ databases">
        <title>Draft genome sequence of Clostridium methylpentosum (DSM 5476).</title>
        <authorList>
            <person name="Sudarsanam P."/>
            <person name="Ley R."/>
            <person name="Guruge J."/>
            <person name="Turnbaugh P.J."/>
            <person name="Mahowald M."/>
            <person name="Liep D."/>
            <person name="Gordon J."/>
        </authorList>
    </citation>
    <scope>NUCLEOTIDE SEQUENCE [LARGE SCALE GENOMIC DNA]</scope>
    <source>
        <strain evidence="5 6">DSM 5476</strain>
    </source>
</reference>
<dbReference type="PROSITE" id="PS51257">
    <property type="entry name" value="PROKAR_LIPOPROTEIN"/>
    <property type="match status" value="1"/>
</dbReference>
<gene>
    <name evidence="5" type="ORF">CLOSTMETH_00790</name>
</gene>
<evidence type="ECO:0000259" key="4">
    <source>
        <dbReference type="Pfam" id="PF12146"/>
    </source>
</evidence>
<feature type="chain" id="PRO_5038364690" evidence="3">
    <location>
        <begin position="20"/>
        <end position="313"/>
    </location>
</feature>
<dbReference type="EMBL" id="ACEC01000031">
    <property type="protein sequence ID" value="EEG31576.1"/>
    <property type="molecule type" value="Genomic_DNA"/>
</dbReference>
<evidence type="ECO:0000256" key="2">
    <source>
        <dbReference type="SAM" id="MobiDB-lite"/>
    </source>
</evidence>
<feature type="signal peptide" evidence="3">
    <location>
        <begin position="1"/>
        <end position="19"/>
    </location>
</feature>
<sequence>MRKGIYALMLLTLILSGCAEKNSSSVSSEMQPVPSVAAEESESLPAAESGRVQRNEAAAYSYETRELYARRDENQIYGVIYVPQGAGEQMPAVIFSHGFGGNHQVGAQYAEALAAKGYVVYCFDFCGGSPGSKSDGSTLEMSIFTEQTDLEAVLRMIQEQPFVDNDNIFLMGTSMGGAVSAITAADHEDEIQGAILLYPAFVLTDDAKEQFESAEDIPDTYYHMWMTVGRIFAEDLLNYDIYEAISTYKKDVLLIHGDADSIVPLSYSERALKAYTSAQLEILPGAGHGFSGEDAQQAIGWMLEYLNAHINFD</sequence>
<dbReference type="AlphaFoldDB" id="C0EAD6"/>
<dbReference type="InterPro" id="IPR029058">
    <property type="entry name" value="AB_hydrolase_fold"/>
</dbReference>
<evidence type="ECO:0000313" key="6">
    <source>
        <dbReference type="Proteomes" id="UP000003340"/>
    </source>
</evidence>